<name>A0ACC1Y464_MELAZ</name>
<sequence>MERFLMKLSMWFVILALFEMSGYKGCMEEERIGLLELKSFLISADDSFRSLKQLKILNLSYNKFNDSILPYLATLSSLVTLNLYDNRIEGLKPKRGLANLKNLEVLVLGGNNISTASMTMLGLANLRNLRKLDLSENEITISGSLISQGLTKFRNLKALGLGDNVINGTLESQGICELKNIVELDLSENNFNGPLPLCLSNLTSIKALDFSSNQLSGNLPSVIVNLTSLEYLAVSNNNFEGLFSFSSIANLSKLRVFQLSNCSLQVENEKFPWLPKFQLEALYLRSCNLHSIPSFLRYQYDLRLVDLSSNNLVGKFSTWLLQNNTNLEHLYLMNNSLSGSLPLPSSKHALLHLDISINNFSGPLPCDIGKILPHLTYVRMSENNFEGSIPSSMGEMKQLQELDLSTNKFSGELPKEFVSGCVLLSTLILSNNQFQGSLFPKYMNMTKFIKWLYLNSNNFSGKIEDGLPNASLLFALDLSSNKFSGQIPHWIGNILNLKYLSMANNSLEGDIPAQLSNLKFLRVLDISENRLSGSITSSSNLSSLRHLYMHKNAFKGSIPDALRRNLRILILRGNHLWGRIPDQICQLKKIQIIDLSYNKFNGAIPQCFTNMTSWMLGYDVINLFAVKAAQVVYLLDQYFNSTLGLSLVEGDDRPSGQREIEFLTKYRYESYQGNILNYMTGLDLSCNQLTGDIPSEIGNFSEILALNFSHNFLSGSIPESFSNLKKIESLDLSHNKLSGLIPPQLIKLNFLSNFNVSYNNLSGPTPNGGQFANFDEGNYGSNPGLCGPTINKSCSSVPNSPTTPSTGAKEYESSIDMVAFNWGFVASFVTVVLALFSILWINAYWCQIWFYFVDACTDLCLRWILKCV</sequence>
<dbReference type="Proteomes" id="UP001164539">
    <property type="component" value="Chromosome 5"/>
</dbReference>
<accession>A0ACC1Y464</accession>
<gene>
    <name evidence="1" type="ORF">OWV82_010141</name>
</gene>
<reference evidence="1 2" key="1">
    <citation type="journal article" date="2023" name="Science">
        <title>Complex scaffold remodeling in plant triterpene biosynthesis.</title>
        <authorList>
            <person name="De La Pena R."/>
            <person name="Hodgson H."/>
            <person name="Liu J.C."/>
            <person name="Stephenson M.J."/>
            <person name="Martin A.C."/>
            <person name="Owen C."/>
            <person name="Harkess A."/>
            <person name="Leebens-Mack J."/>
            <person name="Jimenez L.E."/>
            <person name="Osbourn A."/>
            <person name="Sattely E.S."/>
        </authorList>
    </citation>
    <scope>NUCLEOTIDE SEQUENCE [LARGE SCALE GENOMIC DNA]</scope>
    <source>
        <strain evidence="2">cv. JPN11</strain>
        <tissue evidence="1">Leaf</tissue>
    </source>
</reference>
<organism evidence="1 2">
    <name type="scientific">Melia azedarach</name>
    <name type="common">Chinaberry tree</name>
    <dbReference type="NCBI Taxonomy" id="155640"/>
    <lineage>
        <taxon>Eukaryota</taxon>
        <taxon>Viridiplantae</taxon>
        <taxon>Streptophyta</taxon>
        <taxon>Embryophyta</taxon>
        <taxon>Tracheophyta</taxon>
        <taxon>Spermatophyta</taxon>
        <taxon>Magnoliopsida</taxon>
        <taxon>eudicotyledons</taxon>
        <taxon>Gunneridae</taxon>
        <taxon>Pentapetalae</taxon>
        <taxon>rosids</taxon>
        <taxon>malvids</taxon>
        <taxon>Sapindales</taxon>
        <taxon>Meliaceae</taxon>
        <taxon>Melia</taxon>
    </lineage>
</organism>
<keyword evidence="2" id="KW-1185">Reference proteome</keyword>
<evidence type="ECO:0000313" key="2">
    <source>
        <dbReference type="Proteomes" id="UP001164539"/>
    </source>
</evidence>
<evidence type="ECO:0000313" key="1">
    <source>
        <dbReference type="EMBL" id="KAJ4718464.1"/>
    </source>
</evidence>
<comment type="caution">
    <text evidence="1">The sequence shown here is derived from an EMBL/GenBank/DDBJ whole genome shotgun (WGS) entry which is preliminary data.</text>
</comment>
<proteinExistence type="predicted"/>
<protein>
    <submittedName>
        <fullName evidence="1">Leucine-rich receptor-like kinase family protein</fullName>
    </submittedName>
</protein>
<dbReference type="EMBL" id="CM051398">
    <property type="protein sequence ID" value="KAJ4718464.1"/>
    <property type="molecule type" value="Genomic_DNA"/>
</dbReference>